<keyword evidence="4" id="KW-1185">Reference proteome</keyword>
<dbReference type="Gene3D" id="3.40.1350.10">
    <property type="match status" value="1"/>
</dbReference>
<reference evidence="3 4" key="1">
    <citation type="submission" date="2020-08" db="EMBL/GenBank/DDBJ databases">
        <title>Genomic Encyclopedia of Type Strains, Phase IV (KMG-IV): sequencing the most valuable type-strain genomes for metagenomic binning, comparative biology and taxonomic classification.</title>
        <authorList>
            <person name="Goeker M."/>
        </authorList>
    </citation>
    <scope>NUCLEOTIDE SEQUENCE [LARGE SCALE GENOMIC DNA]</scope>
    <source>
        <strain evidence="3 4">DSM 22975</strain>
    </source>
</reference>
<dbReference type="SUPFAM" id="SSF52980">
    <property type="entry name" value="Restriction endonuclease-like"/>
    <property type="match status" value="1"/>
</dbReference>
<dbReference type="InterPro" id="IPR011856">
    <property type="entry name" value="tRNA_endonuc-like_dom_sf"/>
</dbReference>
<proteinExistence type="predicted"/>
<dbReference type="Pfam" id="PF04471">
    <property type="entry name" value="Mrr_cat"/>
    <property type="match status" value="1"/>
</dbReference>
<evidence type="ECO:0000313" key="3">
    <source>
        <dbReference type="EMBL" id="MBB6055652.1"/>
    </source>
</evidence>
<dbReference type="InterPro" id="IPR007759">
    <property type="entry name" value="Asxl_HARE-HTH"/>
</dbReference>
<organism evidence="3 4">
    <name type="scientific">Tolumonas osonensis</name>
    <dbReference type="NCBI Taxonomy" id="675874"/>
    <lineage>
        <taxon>Bacteria</taxon>
        <taxon>Pseudomonadati</taxon>
        <taxon>Pseudomonadota</taxon>
        <taxon>Gammaproteobacteria</taxon>
        <taxon>Aeromonadales</taxon>
        <taxon>Aeromonadaceae</taxon>
        <taxon>Tolumonas</taxon>
    </lineage>
</organism>
<dbReference type="InterPro" id="IPR007560">
    <property type="entry name" value="Restrct_endonuc_IV_Mrr"/>
</dbReference>
<comment type="caution">
    <text evidence="3">The sequence shown here is derived from an EMBL/GenBank/DDBJ whole genome shotgun (WGS) entry which is preliminary data.</text>
</comment>
<dbReference type="GO" id="GO:0009307">
    <property type="term" value="P:DNA restriction-modification system"/>
    <property type="evidence" value="ECO:0007669"/>
    <property type="project" value="InterPro"/>
</dbReference>
<dbReference type="Pfam" id="PF05066">
    <property type="entry name" value="HARE-HTH"/>
    <property type="match status" value="1"/>
</dbReference>
<feature type="domain" description="HTH HARE-type" evidence="2">
    <location>
        <begin position="1"/>
        <end position="82"/>
    </location>
</feature>
<evidence type="ECO:0000259" key="2">
    <source>
        <dbReference type="PROSITE" id="PS51913"/>
    </source>
</evidence>
<gene>
    <name evidence="3" type="ORF">HNR75_001570</name>
</gene>
<dbReference type="AlphaFoldDB" id="A0A841GMF5"/>
<dbReference type="RefSeq" id="WP_188026407.1">
    <property type="nucleotide sequence ID" value="NZ_JACHGR010000005.1"/>
</dbReference>
<dbReference type="GO" id="GO:0006355">
    <property type="term" value="P:regulation of DNA-templated transcription"/>
    <property type="evidence" value="ECO:0007669"/>
    <property type="project" value="InterPro"/>
</dbReference>
<evidence type="ECO:0000256" key="1">
    <source>
        <dbReference type="ARBA" id="ARBA00023163"/>
    </source>
</evidence>
<dbReference type="GO" id="GO:0003677">
    <property type="term" value="F:DNA binding"/>
    <property type="evidence" value="ECO:0007669"/>
    <property type="project" value="InterPro"/>
</dbReference>
<dbReference type="InterPro" id="IPR011335">
    <property type="entry name" value="Restrct_endonuc-II-like"/>
</dbReference>
<name>A0A841GMF5_9GAMM</name>
<accession>A0A841GMF5</accession>
<dbReference type="PROSITE" id="PS51913">
    <property type="entry name" value="HTH_HARE"/>
    <property type="match status" value="1"/>
</dbReference>
<sequence>MTIVEAITSVLKSQNKPLTYKQIYNFIIENNLYSFGAKSPESIVNNKLRKHCFGLDFPSASPEKFFIISSIENETRYFLYDKNINEQIIPKTKAPIDAEKLPEEKLEDAYTHHREGIKISLLEQILQSPPSFFERLVVDLLLAMGYGGDFKDAGIVQGGTGDGGIDGVIKEDKLDLDKIYIQAKRYTDKKVGRPELQQFVGAMENVQKGVFITTSGFSAGAIEYSKKQQKNIALIDGTVLCDLMVTHGVGVSKLKTYTTFRVDSDYFSDN</sequence>
<dbReference type="EMBL" id="JACHGR010000005">
    <property type="protein sequence ID" value="MBB6055652.1"/>
    <property type="molecule type" value="Genomic_DNA"/>
</dbReference>
<dbReference type="GO" id="GO:0015666">
    <property type="term" value="F:restriction endodeoxyribonuclease activity"/>
    <property type="evidence" value="ECO:0007669"/>
    <property type="project" value="TreeGrafter"/>
</dbReference>
<dbReference type="InterPro" id="IPR052906">
    <property type="entry name" value="Type_IV_Methyl-Rstrct_Enzyme"/>
</dbReference>
<dbReference type="PANTHER" id="PTHR30015">
    <property type="entry name" value="MRR RESTRICTION SYSTEM PROTEIN"/>
    <property type="match status" value="1"/>
</dbReference>
<dbReference type="PANTHER" id="PTHR30015:SF7">
    <property type="entry name" value="TYPE IV METHYL-DIRECTED RESTRICTION ENZYME ECOKMRR"/>
    <property type="match status" value="1"/>
</dbReference>
<keyword evidence="1" id="KW-0804">Transcription</keyword>
<evidence type="ECO:0000313" key="4">
    <source>
        <dbReference type="Proteomes" id="UP000585721"/>
    </source>
</evidence>
<protein>
    <submittedName>
        <fullName evidence="3">Restriction system protein</fullName>
    </submittedName>
</protein>
<dbReference type="Proteomes" id="UP000585721">
    <property type="component" value="Unassembled WGS sequence"/>
</dbReference>